<dbReference type="AlphaFoldDB" id="A0A8H6DS47"/>
<dbReference type="Proteomes" id="UP000624244">
    <property type="component" value="Unassembled WGS sequence"/>
</dbReference>
<dbReference type="EMBL" id="WNKQ01000017">
    <property type="protein sequence ID" value="KAF5846032.1"/>
    <property type="molecule type" value="Genomic_DNA"/>
</dbReference>
<reference evidence="2" key="1">
    <citation type="submission" date="2019-11" db="EMBL/GenBank/DDBJ databases">
        <title>Bipolaris sorokiniana Genome sequencing.</title>
        <authorList>
            <person name="Wang H."/>
        </authorList>
    </citation>
    <scope>NUCLEOTIDE SEQUENCE</scope>
</reference>
<protein>
    <submittedName>
        <fullName evidence="2">Uncharacterized protein</fullName>
    </submittedName>
</protein>
<feature type="region of interest" description="Disordered" evidence="1">
    <location>
        <begin position="104"/>
        <end position="136"/>
    </location>
</feature>
<gene>
    <name evidence="2" type="ORF">GGP41_008508</name>
</gene>
<accession>A0A8H6DS47</accession>
<name>A0A8H6DS47_COCSA</name>
<organism evidence="2 3">
    <name type="scientific">Cochliobolus sativus</name>
    <name type="common">Common root rot and spot blotch fungus</name>
    <name type="synonym">Bipolaris sorokiniana</name>
    <dbReference type="NCBI Taxonomy" id="45130"/>
    <lineage>
        <taxon>Eukaryota</taxon>
        <taxon>Fungi</taxon>
        <taxon>Dikarya</taxon>
        <taxon>Ascomycota</taxon>
        <taxon>Pezizomycotina</taxon>
        <taxon>Dothideomycetes</taxon>
        <taxon>Pleosporomycetidae</taxon>
        <taxon>Pleosporales</taxon>
        <taxon>Pleosporineae</taxon>
        <taxon>Pleosporaceae</taxon>
        <taxon>Bipolaris</taxon>
    </lineage>
</organism>
<proteinExistence type="predicted"/>
<sequence length="214" mass="23061">MWGVIGGSRRSRASGGAAARDWAEGGLVGWWAAGGRLVVTALALGRRRDHPGRCAAGCSCSYATQASRLAAPRMYVLAFPHGANGCTRLSRLVANGNEGNLTISRPSRLHQATPLHHPRPISTSLRPPPPSLPSPARRLAFLPRRCRRRLPPAVRPCLPRSHSTANMCTKVVHKYGCGHEIAEKAPCATSRTSPCGVSNTKTVKHDERCDRCDH</sequence>
<comment type="caution">
    <text evidence="2">The sequence shown here is derived from an EMBL/GenBank/DDBJ whole genome shotgun (WGS) entry which is preliminary data.</text>
</comment>
<evidence type="ECO:0000256" key="1">
    <source>
        <dbReference type="SAM" id="MobiDB-lite"/>
    </source>
</evidence>
<evidence type="ECO:0000313" key="3">
    <source>
        <dbReference type="Proteomes" id="UP000624244"/>
    </source>
</evidence>
<evidence type="ECO:0000313" key="2">
    <source>
        <dbReference type="EMBL" id="KAF5846032.1"/>
    </source>
</evidence>